<feature type="compositionally biased region" description="Polar residues" evidence="1">
    <location>
        <begin position="128"/>
        <end position="142"/>
    </location>
</feature>
<evidence type="ECO:0000313" key="2">
    <source>
        <dbReference type="EMBL" id="KNC82364.1"/>
    </source>
</evidence>
<dbReference type="Proteomes" id="UP000054560">
    <property type="component" value="Unassembled WGS sequence"/>
</dbReference>
<evidence type="ECO:0000313" key="3">
    <source>
        <dbReference type="Proteomes" id="UP000054560"/>
    </source>
</evidence>
<dbReference type="GeneID" id="25905861"/>
<feature type="compositionally biased region" description="Acidic residues" evidence="1">
    <location>
        <begin position="114"/>
        <end position="125"/>
    </location>
</feature>
<feature type="compositionally biased region" description="Low complexity" evidence="1">
    <location>
        <begin position="143"/>
        <end position="163"/>
    </location>
</feature>
<protein>
    <submittedName>
        <fullName evidence="2">Uncharacterized protein</fullName>
    </submittedName>
</protein>
<keyword evidence="3" id="KW-1185">Reference proteome</keyword>
<dbReference type="EMBL" id="KQ241934">
    <property type="protein sequence ID" value="KNC82364.1"/>
    <property type="molecule type" value="Genomic_DNA"/>
</dbReference>
<organism evidence="2 3">
    <name type="scientific">Sphaeroforma arctica JP610</name>
    <dbReference type="NCBI Taxonomy" id="667725"/>
    <lineage>
        <taxon>Eukaryota</taxon>
        <taxon>Ichthyosporea</taxon>
        <taxon>Ichthyophonida</taxon>
        <taxon>Sphaeroforma</taxon>
    </lineage>
</organism>
<feature type="region of interest" description="Disordered" evidence="1">
    <location>
        <begin position="114"/>
        <end position="176"/>
    </location>
</feature>
<dbReference type="AlphaFoldDB" id="A0A0L0G0H9"/>
<evidence type="ECO:0000256" key="1">
    <source>
        <dbReference type="SAM" id="MobiDB-lite"/>
    </source>
</evidence>
<gene>
    <name evidence="2" type="ORF">SARC_05357</name>
</gene>
<accession>A0A0L0G0H9</accession>
<name>A0A0L0G0H9_9EUKA</name>
<reference evidence="2 3" key="1">
    <citation type="submission" date="2011-02" db="EMBL/GenBank/DDBJ databases">
        <title>The Genome Sequence of Sphaeroforma arctica JP610.</title>
        <authorList>
            <consortium name="The Broad Institute Genome Sequencing Platform"/>
            <person name="Russ C."/>
            <person name="Cuomo C."/>
            <person name="Young S.K."/>
            <person name="Zeng Q."/>
            <person name="Gargeya S."/>
            <person name="Alvarado L."/>
            <person name="Berlin A."/>
            <person name="Chapman S.B."/>
            <person name="Chen Z."/>
            <person name="Freedman E."/>
            <person name="Gellesch M."/>
            <person name="Goldberg J."/>
            <person name="Griggs A."/>
            <person name="Gujja S."/>
            <person name="Heilman E."/>
            <person name="Heiman D."/>
            <person name="Howarth C."/>
            <person name="Mehta T."/>
            <person name="Neiman D."/>
            <person name="Pearson M."/>
            <person name="Roberts A."/>
            <person name="Saif S."/>
            <person name="Shea T."/>
            <person name="Shenoy N."/>
            <person name="Sisk P."/>
            <person name="Stolte C."/>
            <person name="Sykes S."/>
            <person name="White J."/>
            <person name="Yandava C."/>
            <person name="Burger G."/>
            <person name="Gray M.W."/>
            <person name="Holland P.W.H."/>
            <person name="King N."/>
            <person name="Lang F.B.F."/>
            <person name="Roger A.J."/>
            <person name="Ruiz-Trillo I."/>
            <person name="Haas B."/>
            <person name="Nusbaum C."/>
            <person name="Birren B."/>
        </authorList>
    </citation>
    <scope>NUCLEOTIDE SEQUENCE [LARGE SCALE GENOMIC DNA]</scope>
    <source>
        <strain evidence="2 3">JP610</strain>
    </source>
</reference>
<sequence>MLYTFLPDKRTLFSRTNSDALPADCIFAGTGSAHAAILGSIVSAKTSTSTIHYKETEIKLSSTKGKHKRLPRADLFRHPADHRLREAEKLAAWLQDAWYAGLANADPSIIVISDEEDDADEEEEIETKTYTVDSRASHNTPHASDNSGSANSNTTSANTESSTPITSSSRVEKRGRKPLEDGLVRYMLLSLDFKCVLPGRINNDPIEVSFSIARAMAGGNHT</sequence>
<dbReference type="RefSeq" id="XP_014156266.1">
    <property type="nucleotide sequence ID" value="XM_014300791.1"/>
</dbReference>
<proteinExistence type="predicted"/>